<dbReference type="STRING" id="590646.G3AZG7"/>
<dbReference type="FunFam" id="3.40.50.300:FF:002019">
    <property type="entry name" value="DNA helicase I"/>
    <property type="match status" value="1"/>
</dbReference>
<dbReference type="eggNOG" id="KOG1802">
    <property type="taxonomic scope" value="Eukaryota"/>
</dbReference>
<dbReference type="AlphaFoldDB" id="G3AZG7"/>
<sequence>MPGVDKFVFVGDQKQLSSFTQVSNLSLSLFERVLLNGTYQKPHMLDTQYRMHPSISAFSRHKFYNDLLKDGITAEQRTMNSIDRPVMFWDTQGKCSEERVRIRTREDNGYTYSNPGEISYIVDILQNLIYDKQVDKSTIGIITPYRGQRDLISKVLSENELINPTKEEIKVDVDRDDIYNDSKPVTIHTVSGIMIASIDAFQGREKDFIIFSCVRSNDTRKIGFLNDERRLNVAITRARYGLFLIGDHQTLDQDPLWHQYLDHLGSREFINRTDSVALSR</sequence>
<evidence type="ECO:0000313" key="2">
    <source>
        <dbReference type="EMBL" id="EGV66090.1"/>
    </source>
</evidence>
<dbReference type="SUPFAM" id="SSF52540">
    <property type="entry name" value="P-loop containing nucleoside triphosphate hydrolases"/>
    <property type="match status" value="1"/>
</dbReference>
<dbReference type="GO" id="GO:0003724">
    <property type="term" value="F:RNA helicase activity"/>
    <property type="evidence" value="ECO:0007669"/>
    <property type="project" value="TreeGrafter"/>
</dbReference>
<feature type="domain" description="DNA2/NAM7 helicase-like C-terminal" evidence="1">
    <location>
        <begin position="26"/>
        <end position="248"/>
    </location>
</feature>
<dbReference type="HOGENOM" id="CLU_001666_0_2_1"/>
<dbReference type="CDD" id="cd18808">
    <property type="entry name" value="SF1_C_Upf1"/>
    <property type="match status" value="1"/>
</dbReference>
<dbReference type="InterPro" id="IPR047187">
    <property type="entry name" value="SF1_C_Upf1"/>
</dbReference>
<dbReference type="Proteomes" id="UP000000707">
    <property type="component" value="Unassembled WGS sequence"/>
</dbReference>
<evidence type="ECO:0000313" key="3">
    <source>
        <dbReference type="Proteomes" id="UP000000707"/>
    </source>
</evidence>
<keyword evidence="3" id="KW-1185">Reference proteome</keyword>
<protein>
    <submittedName>
        <fullName evidence="2">p-loop containing nucleoside triphosphate hydrolase protein</fullName>
    </submittedName>
</protein>
<dbReference type="Pfam" id="PF13087">
    <property type="entry name" value="AAA_12"/>
    <property type="match status" value="1"/>
</dbReference>
<accession>G3AZG7</accession>
<dbReference type="GO" id="GO:0000184">
    <property type="term" value="P:nuclear-transcribed mRNA catabolic process, nonsense-mediated decay"/>
    <property type="evidence" value="ECO:0007669"/>
    <property type="project" value="TreeGrafter"/>
</dbReference>
<dbReference type="InterPro" id="IPR045055">
    <property type="entry name" value="DNA2/NAM7-like"/>
</dbReference>
<organism evidence="3">
    <name type="scientific">Candida tenuis (strain ATCC 10573 / BCRC 21748 / CBS 615 / JCM 9827 / NBRC 10315 / NRRL Y-1498 / VKM Y-70)</name>
    <name type="common">Yeast</name>
    <name type="synonym">Yamadazyma tenuis</name>
    <dbReference type="NCBI Taxonomy" id="590646"/>
    <lineage>
        <taxon>Eukaryota</taxon>
        <taxon>Fungi</taxon>
        <taxon>Dikarya</taxon>
        <taxon>Ascomycota</taxon>
        <taxon>Saccharomycotina</taxon>
        <taxon>Pichiomycetes</taxon>
        <taxon>Debaryomycetaceae</taxon>
        <taxon>Yamadazyma</taxon>
    </lineage>
</organism>
<dbReference type="InterPro" id="IPR027417">
    <property type="entry name" value="P-loop_NTPase"/>
</dbReference>
<dbReference type="PANTHER" id="PTHR10887">
    <property type="entry name" value="DNA2/NAM7 HELICASE FAMILY"/>
    <property type="match status" value="1"/>
</dbReference>
<dbReference type="OrthoDB" id="6513042at2759"/>
<dbReference type="InterPro" id="IPR041679">
    <property type="entry name" value="DNA2/NAM7-like_C"/>
</dbReference>
<gene>
    <name evidence="2" type="ORF">CANTEDRAFT_112952</name>
</gene>
<dbReference type="PANTHER" id="PTHR10887:SF317">
    <property type="entry name" value="ATP-DEPENDENT RNA HELICASE ECM32-RELATED"/>
    <property type="match status" value="1"/>
</dbReference>
<dbReference type="GO" id="GO:0005737">
    <property type="term" value="C:cytoplasm"/>
    <property type="evidence" value="ECO:0007669"/>
    <property type="project" value="TreeGrafter"/>
</dbReference>
<proteinExistence type="predicted"/>
<dbReference type="GO" id="GO:0016787">
    <property type="term" value="F:hydrolase activity"/>
    <property type="evidence" value="ECO:0007669"/>
    <property type="project" value="UniProtKB-KW"/>
</dbReference>
<keyword evidence="2" id="KW-0378">Hydrolase</keyword>
<dbReference type="Gene3D" id="3.40.50.300">
    <property type="entry name" value="P-loop containing nucleotide triphosphate hydrolases"/>
    <property type="match status" value="2"/>
</dbReference>
<name>G3AZG7_CANTC</name>
<evidence type="ECO:0000259" key="1">
    <source>
        <dbReference type="Pfam" id="PF13087"/>
    </source>
</evidence>
<dbReference type="EMBL" id="GL996512">
    <property type="protein sequence ID" value="EGV66090.1"/>
    <property type="molecule type" value="Genomic_DNA"/>
</dbReference>
<reference evidence="2 3" key="1">
    <citation type="journal article" date="2011" name="Proc. Natl. Acad. Sci. U.S.A.">
        <title>Comparative genomics of xylose-fermenting fungi for enhanced biofuel production.</title>
        <authorList>
            <person name="Wohlbach D.J."/>
            <person name="Kuo A."/>
            <person name="Sato T.K."/>
            <person name="Potts K.M."/>
            <person name="Salamov A.A."/>
            <person name="LaButti K.M."/>
            <person name="Sun H."/>
            <person name="Clum A."/>
            <person name="Pangilinan J.L."/>
            <person name="Lindquist E.A."/>
            <person name="Lucas S."/>
            <person name="Lapidus A."/>
            <person name="Jin M."/>
            <person name="Gunawan C."/>
            <person name="Balan V."/>
            <person name="Dale B.E."/>
            <person name="Jeffries T.W."/>
            <person name="Zinkel R."/>
            <person name="Barry K.W."/>
            <person name="Grigoriev I.V."/>
            <person name="Gasch A.P."/>
        </authorList>
    </citation>
    <scope>NUCLEOTIDE SEQUENCE [LARGE SCALE GENOMIC DNA]</scope>
    <source>
        <strain evidence="3">ATCC 10573 / BCRC 21748 / CBS 615 / JCM 9827 / NBRC 10315 / NRRL Y-1498 / VKM Y-70</strain>
    </source>
</reference>